<dbReference type="AlphaFoldDB" id="H3CRU5"/>
<dbReference type="InterPro" id="IPR036609">
    <property type="entry name" value="LCCL_sf"/>
</dbReference>
<dbReference type="FunCoup" id="H3CRU5">
    <property type="interactions" value="12"/>
</dbReference>
<feature type="disulfide bond" evidence="7">
    <location>
        <begin position="42"/>
        <end position="69"/>
    </location>
</feature>
<dbReference type="Gene3D" id="2.170.130.20">
    <property type="entry name" value="LCCL-like domain"/>
    <property type="match status" value="1"/>
</dbReference>
<protein>
    <submittedName>
        <fullName evidence="11">Si:dkey-34d22.1</fullName>
    </submittedName>
</protein>
<dbReference type="GO" id="GO:0005886">
    <property type="term" value="C:plasma membrane"/>
    <property type="evidence" value="ECO:0007669"/>
    <property type="project" value="TreeGrafter"/>
</dbReference>
<keyword evidence="4" id="KW-1133">Transmembrane helix</keyword>
<keyword evidence="5" id="KW-0472">Membrane</keyword>
<dbReference type="GeneTree" id="ENSGT00940000164800"/>
<dbReference type="GO" id="GO:0038023">
    <property type="term" value="F:signaling receptor activity"/>
    <property type="evidence" value="ECO:0007669"/>
    <property type="project" value="TreeGrafter"/>
</dbReference>
<dbReference type="Ensembl" id="ENSTNIT00000011161.1">
    <property type="protein sequence ID" value="ENSTNIP00000010979.1"/>
    <property type="gene ID" value="ENSTNIG00000008153.1"/>
</dbReference>
<dbReference type="Gene3D" id="2.60.120.290">
    <property type="entry name" value="Spermadhesin, CUB domain"/>
    <property type="match status" value="1"/>
</dbReference>
<reference evidence="11" key="2">
    <citation type="submission" date="2025-08" db="UniProtKB">
        <authorList>
            <consortium name="Ensembl"/>
        </authorList>
    </citation>
    <scope>IDENTIFICATION</scope>
</reference>
<dbReference type="SMART" id="SM00603">
    <property type="entry name" value="LCCL"/>
    <property type="match status" value="1"/>
</dbReference>
<feature type="region of interest" description="Disordered" evidence="8">
    <location>
        <begin position="353"/>
        <end position="397"/>
    </location>
</feature>
<reference evidence="12" key="1">
    <citation type="journal article" date="2004" name="Nature">
        <title>Genome duplication in the teleost fish Tetraodon nigroviridis reveals the early vertebrate proto-karyotype.</title>
        <authorList>
            <person name="Jaillon O."/>
            <person name="Aury J.-M."/>
            <person name="Brunet F."/>
            <person name="Petit J.-L."/>
            <person name="Stange-Thomann N."/>
            <person name="Mauceli E."/>
            <person name="Bouneau L."/>
            <person name="Fischer C."/>
            <person name="Ozouf-Costaz C."/>
            <person name="Bernot A."/>
            <person name="Nicaud S."/>
            <person name="Jaffe D."/>
            <person name="Fisher S."/>
            <person name="Lutfalla G."/>
            <person name="Dossat C."/>
            <person name="Segurens B."/>
            <person name="Dasilva C."/>
            <person name="Salanoubat M."/>
            <person name="Levy M."/>
            <person name="Boudet N."/>
            <person name="Castellano S."/>
            <person name="Anthouard V."/>
            <person name="Jubin C."/>
            <person name="Castelli V."/>
            <person name="Katinka M."/>
            <person name="Vacherie B."/>
            <person name="Biemont C."/>
            <person name="Skalli Z."/>
            <person name="Cattolico L."/>
            <person name="Poulain J."/>
            <person name="De Berardinis V."/>
            <person name="Cruaud C."/>
            <person name="Duprat S."/>
            <person name="Brottier P."/>
            <person name="Coutanceau J.-P."/>
            <person name="Gouzy J."/>
            <person name="Parra G."/>
            <person name="Lardier G."/>
            <person name="Chapple C."/>
            <person name="McKernan K.J."/>
            <person name="McEwan P."/>
            <person name="Bosak S."/>
            <person name="Kellis M."/>
            <person name="Volff J.-N."/>
            <person name="Guigo R."/>
            <person name="Zody M.C."/>
            <person name="Mesirov J."/>
            <person name="Lindblad-Toh K."/>
            <person name="Birren B."/>
            <person name="Nusbaum C."/>
            <person name="Kahn D."/>
            <person name="Robinson-Rechavi M."/>
            <person name="Laudet V."/>
            <person name="Schachter V."/>
            <person name="Quetier F."/>
            <person name="Saurin W."/>
            <person name="Scarpelli C."/>
            <person name="Wincker P."/>
            <person name="Lander E.S."/>
            <person name="Weissenbach J."/>
            <person name="Roest Crollius H."/>
        </authorList>
    </citation>
    <scope>NUCLEOTIDE SEQUENCE [LARGE SCALE GENOMIC DNA]</scope>
</reference>
<keyword evidence="6 7" id="KW-1015">Disulfide bond</keyword>
<dbReference type="InterPro" id="IPR050633">
    <property type="entry name" value="Neuropilin_MCO_CoagFactor"/>
</dbReference>
<name>H3CRU5_TETNG</name>
<keyword evidence="12" id="KW-1185">Reference proteome</keyword>
<dbReference type="InterPro" id="IPR000859">
    <property type="entry name" value="CUB_dom"/>
</dbReference>
<evidence type="ECO:0000256" key="3">
    <source>
        <dbReference type="ARBA" id="ARBA00022692"/>
    </source>
</evidence>
<dbReference type="InterPro" id="IPR035914">
    <property type="entry name" value="Sperma_CUB_dom_sf"/>
</dbReference>
<accession>H3CRU5</accession>
<comment type="caution">
    <text evidence="7">Lacks conserved residue(s) required for the propagation of feature annotation.</text>
</comment>
<dbReference type="InParanoid" id="H3CRU5"/>
<reference evidence="11" key="3">
    <citation type="submission" date="2025-09" db="UniProtKB">
        <authorList>
            <consortium name="Ensembl"/>
        </authorList>
    </citation>
    <scope>IDENTIFICATION</scope>
</reference>
<evidence type="ECO:0000256" key="5">
    <source>
        <dbReference type="ARBA" id="ARBA00023136"/>
    </source>
</evidence>
<evidence type="ECO:0000313" key="11">
    <source>
        <dbReference type="Ensembl" id="ENSTNIP00000010979.1"/>
    </source>
</evidence>
<comment type="subcellular location">
    <subcellularLocation>
        <location evidence="1">Membrane</location>
        <topology evidence="1">Single-pass type I membrane protein</topology>
    </subcellularLocation>
</comment>
<evidence type="ECO:0000313" key="12">
    <source>
        <dbReference type="Proteomes" id="UP000007303"/>
    </source>
</evidence>
<evidence type="ECO:0000256" key="7">
    <source>
        <dbReference type="PROSITE-ProRule" id="PRU00059"/>
    </source>
</evidence>
<evidence type="ECO:0000256" key="2">
    <source>
        <dbReference type="ARBA" id="ARBA00022553"/>
    </source>
</evidence>
<proteinExistence type="predicted"/>
<keyword evidence="3" id="KW-0812">Transmembrane</keyword>
<evidence type="ECO:0000256" key="6">
    <source>
        <dbReference type="ARBA" id="ARBA00023157"/>
    </source>
</evidence>
<dbReference type="CDD" id="cd00041">
    <property type="entry name" value="CUB"/>
    <property type="match status" value="1"/>
</dbReference>
<evidence type="ECO:0000256" key="8">
    <source>
        <dbReference type="SAM" id="MobiDB-lite"/>
    </source>
</evidence>
<organism evidence="11 12">
    <name type="scientific">Tetraodon nigroviridis</name>
    <name type="common">Spotted green pufferfish</name>
    <name type="synonym">Chelonodon nigroviridis</name>
    <dbReference type="NCBI Taxonomy" id="99883"/>
    <lineage>
        <taxon>Eukaryota</taxon>
        <taxon>Metazoa</taxon>
        <taxon>Chordata</taxon>
        <taxon>Craniata</taxon>
        <taxon>Vertebrata</taxon>
        <taxon>Euteleostomi</taxon>
        <taxon>Actinopterygii</taxon>
        <taxon>Neopterygii</taxon>
        <taxon>Teleostei</taxon>
        <taxon>Neoteleostei</taxon>
        <taxon>Acanthomorphata</taxon>
        <taxon>Eupercaria</taxon>
        <taxon>Tetraodontiformes</taxon>
        <taxon>Tetradontoidea</taxon>
        <taxon>Tetraodontidae</taxon>
        <taxon>Tetraodon</taxon>
    </lineage>
</organism>
<dbReference type="Pfam" id="PF00431">
    <property type="entry name" value="CUB"/>
    <property type="match status" value="1"/>
</dbReference>
<dbReference type="Proteomes" id="UP000007303">
    <property type="component" value="Unassembled WGS sequence"/>
</dbReference>
<dbReference type="FunFam" id="2.60.120.290:FF:000005">
    <property type="entry name" value="Procollagen C-endopeptidase enhancer 1"/>
    <property type="match status" value="1"/>
</dbReference>
<dbReference type="SUPFAM" id="SSF69848">
    <property type="entry name" value="LCCL domain"/>
    <property type="match status" value="1"/>
</dbReference>
<evidence type="ECO:0000256" key="4">
    <source>
        <dbReference type="ARBA" id="ARBA00022989"/>
    </source>
</evidence>
<keyword evidence="2" id="KW-0597">Phosphoprotein</keyword>
<feature type="domain" description="LCCL" evidence="10">
    <location>
        <begin position="157"/>
        <end position="253"/>
    </location>
</feature>
<dbReference type="InterPro" id="IPR004043">
    <property type="entry name" value="LCCL"/>
</dbReference>
<dbReference type="PROSITE" id="PS50820">
    <property type="entry name" value="LCCL"/>
    <property type="match status" value="1"/>
</dbReference>
<dbReference type="HOGENOM" id="CLU_016654_1_0_1"/>
<evidence type="ECO:0000259" key="9">
    <source>
        <dbReference type="PROSITE" id="PS01180"/>
    </source>
</evidence>
<dbReference type="PANTHER" id="PTHR46806:SF6">
    <property type="entry name" value="DISCOIDIN, CUB AND LCCL DOMAIN CONTAINING 1"/>
    <property type="match status" value="1"/>
</dbReference>
<dbReference type="PROSITE" id="PS01180">
    <property type="entry name" value="CUB"/>
    <property type="match status" value="1"/>
</dbReference>
<dbReference type="SMART" id="SM00042">
    <property type="entry name" value="CUB"/>
    <property type="match status" value="1"/>
</dbReference>
<evidence type="ECO:0000259" key="10">
    <source>
        <dbReference type="PROSITE" id="PS50820"/>
    </source>
</evidence>
<sequence length="397" mass="43444">RPPGLLSGSGSLAHQSGRVLLSLTRPATEAARARTMVSGNGCGHTVLGAESGTLASQNYPGTYPSNVWCRWKLRVSEGRTLRLLFGDFDVEDSPGCANGSLRITEKNGEPGLGPVCGTLDASQKNVTLKSNEVTISFRSGRHRSGRGFLLSYATDQYPGLISCLRRGSHFSSQHVSVYCPAGCRNVTEDVWGSWEQGYRDTSVLCKSAVHAGVISDGQGGHVAVTRGRSLTLYESAFANGILSKMGSLSDKKLLLSRAGVITTGSAQFYIESYIVYFSKNLHLCWMWIKQRPTPLPRPQRDRCWWRRVKAKSLTCPQSEFISYPLERNVHDALPSPPLNNYAEPAVGQKVGSTFRPSSDEGYTTPFAFNHYDSPGNLPEYAEPLPPEPEYATPFSEQ</sequence>
<dbReference type="SUPFAM" id="SSF49854">
    <property type="entry name" value="Spermadhesin, CUB domain"/>
    <property type="match status" value="1"/>
</dbReference>
<evidence type="ECO:0000256" key="1">
    <source>
        <dbReference type="ARBA" id="ARBA00004479"/>
    </source>
</evidence>
<dbReference type="Pfam" id="PF03815">
    <property type="entry name" value="LCCL"/>
    <property type="match status" value="1"/>
</dbReference>
<dbReference type="PANTHER" id="PTHR46806">
    <property type="entry name" value="F5/8 TYPE C DOMAIN-CONTAINING PROTEIN"/>
    <property type="match status" value="1"/>
</dbReference>
<feature type="domain" description="CUB" evidence="9">
    <location>
        <begin position="42"/>
        <end position="155"/>
    </location>
</feature>